<feature type="compositionally biased region" description="Basic residues" evidence="1">
    <location>
        <begin position="800"/>
        <end position="810"/>
    </location>
</feature>
<dbReference type="Pfam" id="PF02469">
    <property type="entry name" value="Fasciclin"/>
    <property type="match status" value="2"/>
</dbReference>
<feature type="region of interest" description="Disordered" evidence="1">
    <location>
        <begin position="494"/>
        <end position="602"/>
    </location>
</feature>
<feature type="compositionally biased region" description="Basic residues" evidence="1">
    <location>
        <begin position="97"/>
        <end position="124"/>
    </location>
</feature>
<feature type="compositionally biased region" description="Pro residues" evidence="1">
    <location>
        <begin position="581"/>
        <end position="595"/>
    </location>
</feature>
<protein>
    <recommendedName>
        <fullName evidence="2">FAS1 domain-containing protein</fullName>
    </recommendedName>
</protein>
<feature type="domain" description="FAS1" evidence="2">
    <location>
        <begin position="269"/>
        <end position="427"/>
    </location>
</feature>
<dbReference type="PROSITE" id="PS50213">
    <property type="entry name" value="FAS1"/>
    <property type="match status" value="2"/>
</dbReference>
<feature type="region of interest" description="Disordered" evidence="1">
    <location>
        <begin position="699"/>
        <end position="752"/>
    </location>
</feature>
<evidence type="ECO:0000313" key="3">
    <source>
        <dbReference type="EMBL" id="TKA71002.1"/>
    </source>
</evidence>
<dbReference type="Gene3D" id="2.30.180.10">
    <property type="entry name" value="FAS1 domain"/>
    <property type="match status" value="2"/>
</dbReference>
<dbReference type="InterPro" id="IPR050904">
    <property type="entry name" value="Adhesion/Biosynth-related"/>
</dbReference>
<keyword evidence="4" id="KW-1185">Reference proteome</keyword>
<name>A0A4U0X3Q0_9PEZI</name>
<evidence type="ECO:0000313" key="4">
    <source>
        <dbReference type="Proteomes" id="UP000308768"/>
    </source>
</evidence>
<dbReference type="OrthoDB" id="7700931at2759"/>
<dbReference type="Proteomes" id="UP000308768">
    <property type="component" value="Unassembled WGS sequence"/>
</dbReference>
<feature type="domain" description="FAS1" evidence="2">
    <location>
        <begin position="126"/>
        <end position="266"/>
    </location>
</feature>
<feature type="compositionally biased region" description="Basic and acidic residues" evidence="1">
    <location>
        <begin position="743"/>
        <end position="752"/>
    </location>
</feature>
<accession>A0A4U0X3Q0</accession>
<feature type="compositionally biased region" description="Basic and acidic residues" evidence="1">
    <location>
        <begin position="516"/>
        <end position="535"/>
    </location>
</feature>
<feature type="compositionally biased region" description="Basic and acidic residues" evidence="1">
    <location>
        <begin position="811"/>
        <end position="820"/>
    </location>
</feature>
<evidence type="ECO:0000256" key="1">
    <source>
        <dbReference type="SAM" id="MobiDB-lite"/>
    </source>
</evidence>
<dbReference type="PANTHER" id="PTHR10900">
    <property type="entry name" value="PERIOSTIN-RELATED"/>
    <property type="match status" value="1"/>
</dbReference>
<reference evidence="3 4" key="1">
    <citation type="submission" date="2017-03" db="EMBL/GenBank/DDBJ databases">
        <title>Genomes of endolithic fungi from Antarctica.</title>
        <authorList>
            <person name="Coleine C."/>
            <person name="Masonjones S."/>
            <person name="Stajich J.E."/>
        </authorList>
    </citation>
    <scope>NUCLEOTIDE SEQUENCE [LARGE SCALE GENOMIC DNA]</scope>
    <source>
        <strain evidence="3 4">CCFEE 5187</strain>
    </source>
</reference>
<dbReference type="InterPro" id="IPR000782">
    <property type="entry name" value="FAS1_domain"/>
</dbReference>
<dbReference type="SUPFAM" id="SSF82153">
    <property type="entry name" value="FAS1 domain"/>
    <property type="match status" value="2"/>
</dbReference>
<gene>
    <name evidence="3" type="ORF">B0A49_04738</name>
</gene>
<feature type="non-terminal residue" evidence="3">
    <location>
        <position position="1"/>
    </location>
</feature>
<feature type="compositionally biased region" description="Basic residues" evidence="1">
    <location>
        <begin position="501"/>
        <end position="515"/>
    </location>
</feature>
<proteinExistence type="predicted"/>
<feature type="region of interest" description="Disordered" evidence="1">
    <location>
        <begin position="793"/>
        <end position="836"/>
    </location>
</feature>
<evidence type="ECO:0000259" key="2">
    <source>
        <dbReference type="PROSITE" id="PS50213"/>
    </source>
</evidence>
<dbReference type="AlphaFoldDB" id="A0A4U0X3Q0"/>
<dbReference type="InterPro" id="IPR036378">
    <property type="entry name" value="FAS1_dom_sf"/>
</dbReference>
<dbReference type="PANTHER" id="PTHR10900:SF125">
    <property type="entry name" value="FAS1 DOMAIN-CONTAINING PROTEIN YLR001C"/>
    <property type="match status" value="1"/>
</dbReference>
<dbReference type="EMBL" id="NAJN01000600">
    <property type="protein sequence ID" value="TKA71002.1"/>
    <property type="molecule type" value="Genomic_DNA"/>
</dbReference>
<sequence length="836" mass="92479">EQVLSEVAIEDHHGAANSLLDRLPSKDQVIDTIKNTYDEVTRSSKNAFDEAVEYAAEAGNDFTSKLQDTAFDAESWIDSSLTSWDDLDILGGGDKHPPHHDHPPHHGPPHHGPPHHGGPHHGHKPNMTVYQLISESKYTTKLAKLINDDEDLVKLLNGTAANYTVFAPTDRAFEKIPEHAPEPSKEMIKKLLSYHVSPDFYPAGRVLATHTIPTLLKVDSLGKEPLPQRLSINLGLRGLTVNFYSRIVAINIFGTNGVIHGVDSLILPPPNVIKIIDLLPGEFSTLELGLGKTGLLEKLNSTDHAGGTFFAPSNFAFRKLGPKINAFLFSSYGQKYLKALLEYHVVPDNTLYSDAFYKAESIKDSTNNVPKGYFHVDLPTLLEDRSLSVDIARYGGFISIKVNAFARVVVQDGIAEDGVIQVVGDVLIPPKKLTFTNNKVVKWEQWNGIDELSVDDLKERLAPFVDAKEDFSYGADKIPDKVFEAIPGGYFVEKDEEGKPVKQKSSKQSSRRRSKPQREPSRSPSPREDSGRGSEDDAYYSRKYRNEDRGPLEQDDHGYEERRSTDRDGRPPVQTSYVPAYVPPPVQAYPPPKPYNPADYAPVSAGHRDEYYQGSKPRYDYGQQYAAPAAYGVATAAAIDPYANARPSSVSSSATRYHPAAQPYYDPLITHQPGPVPYTPQPYIPHAAAYATPVFLPENGRGYASDKDRSSSNSGDRPRRKSHKDYDRRRGGSRSRSRSRSGLRKELREHFDTNEKGVGAGAIGAVAGGLLANEVGHGVLSTVLGAVVGGLGANAFEHSRQKRKDSKRRSGKDDEYSDRRRDRRKSYGYDGGYHSE</sequence>
<dbReference type="STRING" id="331657.A0A4U0X3Q0"/>
<comment type="caution">
    <text evidence="3">The sequence shown here is derived from an EMBL/GenBank/DDBJ whole genome shotgun (WGS) entry which is preliminary data.</text>
</comment>
<feature type="region of interest" description="Disordered" evidence="1">
    <location>
        <begin position="88"/>
        <end position="126"/>
    </location>
</feature>
<dbReference type="SMART" id="SM00554">
    <property type="entry name" value="FAS1"/>
    <property type="match status" value="2"/>
</dbReference>
<feature type="compositionally biased region" description="Basic residues" evidence="1">
    <location>
        <begin position="731"/>
        <end position="742"/>
    </location>
</feature>
<feature type="compositionally biased region" description="Basic and acidic residues" evidence="1">
    <location>
        <begin position="544"/>
        <end position="570"/>
    </location>
</feature>
<organism evidence="3 4">
    <name type="scientific">Cryomyces minteri</name>
    <dbReference type="NCBI Taxonomy" id="331657"/>
    <lineage>
        <taxon>Eukaryota</taxon>
        <taxon>Fungi</taxon>
        <taxon>Dikarya</taxon>
        <taxon>Ascomycota</taxon>
        <taxon>Pezizomycotina</taxon>
        <taxon>Dothideomycetes</taxon>
        <taxon>Dothideomycetes incertae sedis</taxon>
        <taxon>Cryomyces</taxon>
    </lineage>
</organism>